<evidence type="ECO:0000313" key="1">
    <source>
        <dbReference type="EMBL" id="STP14273.1"/>
    </source>
</evidence>
<sequence>MKFSDFFARRQEAQEQKAFREKPIMMKRHTESKEMLSVMSDILKSLMRIKGDMIVI</sequence>
<dbReference type="AlphaFoldDB" id="A0A377JWP0"/>
<reference evidence="1 2" key="1">
    <citation type="submission" date="2018-06" db="EMBL/GenBank/DDBJ databases">
        <authorList>
            <consortium name="Pathogen Informatics"/>
            <person name="Doyle S."/>
        </authorList>
    </citation>
    <scope>NUCLEOTIDE SEQUENCE [LARGE SCALE GENOMIC DNA]</scope>
    <source>
        <strain evidence="1 2">NCTC12219</strain>
    </source>
</reference>
<gene>
    <name evidence="1" type="ORF">NCTC12219_01820</name>
</gene>
<organism evidence="1 2">
    <name type="scientific">Helicobacter cinaedi</name>
    <dbReference type="NCBI Taxonomy" id="213"/>
    <lineage>
        <taxon>Bacteria</taxon>
        <taxon>Pseudomonadati</taxon>
        <taxon>Campylobacterota</taxon>
        <taxon>Epsilonproteobacteria</taxon>
        <taxon>Campylobacterales</taxon>
        <taxon>Helicobacteraceae</taxon>
        <taxon>Helicobacter</taxon>
    </lineage>
</organism>
<dbReference type="Proteomes" id="UP000255103">
    <property type="component" value="Unassembled WGS sequence"/>
</dbReference>
<protein>
    <submittedName>
        <fullName evidence="1">Uncharacterized protein</fullName>
    </submittedName>
</protein>
<evidence type="ECO:0000313" key="2">
    <source>
        <dbReference type="Proteomes" id="UP000255103"/>
    </source>
</evidence>
<name>A0A377JWP0_9HELI</name>
<dbReference type="RefSeq" id="WP_181892107.1">
    <property type="nucleotide sequence ID" value="NZ_UGHX01000002.1"/>
</dbReference>
<proteinExistence type="predicted"/>
<accession>A0A377JWP0</accession>
<dbReference type="EMBL" id="UGHX01000002">
    <property type="protein sequence ID" value="STP14273.1"/>
    <property type="molecule type" value="Genomic_DNA"/>
</dbReference>